<name>A0A2I0IKJ5_PUNGR</name>
<dbReference type="Proteomes" id="UP000233551">
    <property type="component" value="Unassembled WGS sequence"/>
</dbReference>
<reference evidence="1 2" key="1">
    <citation type="submission" date="2017-11" db="EMBL/GenBank/DDBJ databases">
        <title>De-novo sequencing of pomegranate (Punica granatum L.) genome.</title>
        <authorList>
            <person name="Akparov Z."/>
            <person name="Amiraslanov A."/>
            <person name="Hajiyeva S."/>
            <person name="Abbasov M."/>
            <person name="Kaur K."/>
            <person name="Hamwieh A."/>
            <person name="Solovyev V."/>
            <person name="Salamov A."/>
            <person name="Braich B."/>
            <person name="Kosarev P."/>
            <person name="Mahmoud A."/>
            <person name="Hajiyev E."/>
            <person name="Babayeva S."/>
            <person name="Izzatullayeva V."/>
            <person name="Mammadov A."/>
            <person name="Mammadov A."/>
            <person name="Sharifova S."/>
            <person name="Ojaghi J."/>
            <person name="Eynullazada K."/>
            <person name="Bayramov B."/>
            <person name="Abdulazimova A."/>
            <person name="Shahmuradov I."/>
        </authorList>
    </citation>
    <scope>NUCLEOTIDE SEQUENCE [LARGE SCALE GENOMIC DNA]</scope>
    <source>
        <strain evidence="2">cv. AG2017</strain>
        <tissue evidence="1">Leaf</tissue>
    </source>
</reference>
<accession>A0A2I0IKJ5</accession>
<evidence type="ECO:0000313" key="1">
    <source>
        <dbReference type="EMBL" id="PKI44524.1"/>
    </source>
</evidence>
<organism evidence="1 2">
    <name type="scientific">Punica granatum</name>
    <name type="common">Pomegranate</name>
    <dbReference type="NCBI Taxonomy" id="22663"/>
    <lineage>
        <taxon>Eukaryota</taxon>
        <taxon>Viridiplantae</taxon>
        <taxon>Streptophyta</taxon>
        <taxon>Embryophyta</taxon>
        <taxon>Tracheophyta</taxon>
        <taxon>Spermatophyta</taxon>
        <taxon>Magnoliopsida</taxon>
        <taxon>eudicotyledons</taxon>
        <taxon>Gunneridae</taxon>
        <taxon>Pentapetalae</taxon>
        <taxon>rosids</taxon>
        <taxon>malvids</taxon>
        <taxon>Myrtales</taxon>
        <taxon>Lythraceae</taxon>
        <taxon>Punica</taxon>
    </lineage>
</organism>
<sequence length="103" mass="10857">MGRWAAVGPDWIATSGPGWIAETGPDWMAYTGPSWIAATGPGCGSGGGAVAPDPGRSLNAAEAGASRVCVSDKERIANRRRPWRRMNQLRISGFRADRKGCVS</sequence>
<dbReference type="EMBL" id="PGOL01002873">
    <property type="protein sequence ID" value="PKI44524.1"/>
    <property type="molecule type" value="Genomic_DNA"/>
</dbReference>
<dbReference type="AlphaFoldDB" id="A0A2I0IKJ5"/>
<evidence type="ECO:0000313" key="2">
    <source>
        <dbReference type="Proteomes" id="UP000233551"/>
    </source>
</evidence>
<proteinExistence type="predicted"/>
<gene>
    <name evidence="1" type="ORF">CRG98_035062</name>
</gene>
<protein>
    <submittedName>
        <fullName evidence="1">Uncharacterized protein</fullName>
    </submittedName>
</protein>
<comment type="caution">
    <text evidence="1">The sequence shown here is derived from an EMBL/GenBank/DDBJ whole genome shotgun (WGS) entry which is preliminary data.</text>
</comment>
<keyword evidence="2" id="KW-1185">Reference proteome</keyword>